<organism evidence="2 3">
    <name type="scientific">Mycobacteroides salmoniphilum</name>
    <dbReference type="NCBI Taxonomy" id="404941"/>
    <lineage>
        <taxon>Bacteria</taxon>
        <taxon>Bacillati</taxon>
        <taxon>Actinomycetota</taxon>
        <taxon>Actinomycetes</taxon>
        <taxon>Mycobacteriales</taxon>
        <taxon>Mycobacteriaceae</taxon>
        <taxon>Mycobacteroides</taxon>
    </lineage>
</organism>
<evidence type="ECO:0000313" key="2">
    <source>
        <dbReference type="EMBL" id="TDZ78104.1"/>
    </source>
</evidence>
<feature type="region of interest" description="Disordered" evidence="1">
    <location>
        <begin position="1"/>
        <end position="36"/>
    </location>
</feature>
<name>A0A4V3HY39_9MYCO</name>
<accession>A0A4V3HY39</accession>
<sequence>MPAHNVTPPPGAGAGTRVGQGRQGAARSPSGSISVVTTEQGLPVALKIDPRELKKSPQHLANEILALCRLSGMRAQVAHRREMQAQGVDSPTIEIMGLATESDVVNTEERIFGDEDMPDSWMRSV</sequence>
<feature type="compositionally biased region" description="Gly residues" evidence="1">
    <location>
        <begin position="12"/>
        <end position="22"/>
    </location>
</feature>
<dbReference type="EMBL" id="PECH01000009">
    <property type="protein sequence ID" value="TDZ78104.1"/>
    <property type="molecule type" value="Genomic_DNA"/>
</dbReference>
<dbReference type="AlphaFoldDB" id="A0A4V3HY39"/>
<dbReference type="Proteomes" id="UP000295117">
    <property type="component" value="Unassembled WGS sequence"/>
</dbReference>
<comment type="caution">
    <text evidence="2">The sequence shown here is derived from an EMBL/GenBank/DDBJ whole genome shotgun (WGS) entry which is preliminary data.</text>
</comment>
<evidence type="ECO:0000313" key="3">
    <source>
        <dbReference type="Proteomes" id="UP000295117"/>
    </source>
</evidence>
<reference evidence="2 3" key="1">
    <citation type="journal article" date="2019" name="Sci. Rep.">
        <title>Extended insight into the Mycobacterium chelonae-abscessus complex through whole genome sequencing of Mycobacterium salmoniphilum outbreak and Mycobacterium salmoniphilum-like strains.</title>
        <authorList>
            <person name="Behra P.R.K."/>
            <person name="Das S."/>
            <person name="Pettersson B.M.F."/>
            <person name="Shirreff L."/>
            <person name="DuCote T."/>
            <person name="Jacobsson K.G."/>
            <person name="Ennis D.G."/>
            <person name="Kirsebom L.A."/>
        </authorList>
    </citation>
    <scope>NUCLEOTIDE SEQUENCE [LARGE SCALE GENOMIC DNA]</scope>
    <source>
        <strain evidence="2 3">DE 4585</strain>
    </source>
</reference>
<dbReference type="RefSeq" id="WP_237161323.1">
    <property type="nucleotide sequence ID" value="NZ_PECH01000009.1"/>
</dbReference>
<proteinExistence type="predicted"/>
<evidence type="ECO:0000256" key="1">
    <source>
        <dbReference type="SAM" id="MobiDB-lite"/>
    </source>
</evidence>
<protein>
    <submittedName>
        <fullName evidence="2">Uncharacterized protein</fullName>
    </submittedName>
</protein>
<gene>
    <name evidence="2" type="ORF">DE4585_03940</name>
</gene>